<dbReference type="EMBL" id="KZ503216">
    <property type="protein sequence ID" value="PKU67178.1"/>
    <property type="molecule type" value="Genomic_DNA"/>
</dbReference>
<reference evidence="10 11" key="2">
    <citation type="journal article" date="2017" name="Nature">
        <title>The Apostasia genome and the evolution of orchids.</title>
        <authorList>
            <person name="Zhang G.Q."/>
            <person name="Liu K.W."/>
            <person name="Li Z."/>
            <person name="Lohaus R."/>
            <person name="Hsiao Y.Y."/>
            <person name="Niu S.C."/>
            <person name="Wang J.Y."/>
            <person name="Lin Y.C."/>
            <person name="Xu Q."/>
            <person name="Chen L.J."/>
            <person name="Yoshida K."/>
            <person name="Fujiwara S."/>
            <person name="Wang Z.W."/>
            <person name="Zhang Y.Q."/>
            <person name="Mitsuda N."/>
            <person name="Wang M."/>
            <person name="Liu G.H."/>
            <person name="Pecoraro L."/>
            <person name="Huang H.X."/>
            <person name="Xiao X.J."/>
            <person name="Lin M."/>
            <person name="Wu X.Y."/>
            <person name="Wu W.L."/>
            <person name="Chen Y.Y."/>
            <person name="Chang S.B."/>
            <person name="Sakamoto S."/>
            <person name="Ohme-Takagi M."/>
            <person name="Yagi M."/>
            <person name="Zeng S.J."/>
            <person name="Shen C.Y."/>
            <person name="Yeh C.M."/>
            <person name="Luo Y.B."/>
            <person name="Tsai W.C."/>
            <person name="Van de Peer Y."/>
            <person name="Liu Z.J."/>
        </authorList>
    </citation>
    <scope>NUCLEOTIDE SEQUENCE [LARGE SCALE GENOMIC DNA]</scope>
    <source>
        <tissue evidence="10">The whole plant</tissue>
    </source>
</reference>
<dbReference type="InterPro" id="IPR006702">
    <property type="entry name" value="CASP_dom"/>
</dbReference>
<organism evidence="10 11">
    <name type="scientific">Dendrobium catenatum</name>
    <dbReference type="NCBI Taxonomy" id="906689"/>
    <lineage>
        <taxon>Eukaryota</taxon>
        <taxon>Viridiplantae</taxon>
        <taxon>Streptophyta</taxon>
        <taxon>Embryophyta</taxon>
        <taxon>Tracheophyta</taxon>
        <taxon>Spermatophyta</taxon>
        <taxon>Magnoliopsida</taxon>
        <taxon>Liliopsida</taxon>
        <taxon>Asparagales</taxon>
        <taxon>Orchidaceae</taxon>
        <taxon>Epidendroideae</taxon>
        <taxon>Malaxideae</taxon>
        <taxon>Dendrobiinae</taxon>
        <taxon>Dendrobium</taxon>
    </lineage>
</organism>
<proteinExistence type="inferred from homology"/>
<feature type="domain" description="Casparian strip membrane protein" evidence="9">
    <location>
        <begin position="7"/>
        <end position="139"/>
    </location>
</feature>
<dbReference type="PANTHER" id="PTHR32021:SF0">
    <property type="entry name" value="CASP-LIKE PROTEIN 5B2"/>
    <property type="match status" value="1"/>
</dbReference>
<evidence type="ECO:0000313" key="10">
    <source>
        <dbReference type="EMBL" id="PKU67178.1"/>
    </source>
</evidence>
<evidence type="ECO:0000256" key="7">
    <source>
        <dbReference type="ARBA" id="ARBA00023136"/>
    </source>
</evidence>
<comment type="subcellular location">
    <subcellularLocation>
        <location evidence="1 8">Cell membrane</location>
        <topology evidence="1 8">Multi-pass membrane protein</topology>
    </subcellularLocation>
</comment>
<feature type="transmembrane region" description="Helical" evidence="8">
    <location>
        <begin position="78"/>
        <end position="108"/>
    </location>
</feature>
<evidence type="ECO:0000256" key="3">
    <source>
        <dbReference type="ARBA" id="ARBA00011489"/>
    </source>
</evidence>
<evidence type="ECO:0000256" key="6">
    <source>
        <dbReference type="ARBA" id="ARBA00022989"/>
    </source>
</evidence>
<keyword evidence="5 8" id="KW-0812">Transmembrane</keyword>
<protein>
    <recommendedName>
        <fullName evidence="8">CASP-like protein</fullName>
    </recommendedName>
</protein>
<evidence type="ECO:0000256" key="8">
    <source>
        <dbReference type="RuleBase" id="RU361233"/>
    </source>
</evidence>
<dbReference type="InterPro" id="IPR045009">
    <property type="entry name" value="CASPL-5"/>
</dbReference>
<evidence type="ECO:0000313" key="11">
    <source>
        <dbReference type="Proteomes" id="UP000233837"/>
    </source>
</evidence>
<evidence type="ECO:0000256" key="4">
    <source>
        <dbReference type="ARBA" id="ARBA00022475"/>
    </source>
</evidence>
<evidence type="ECO:0000256" key="2">
    <source>
        <dbReference type="ARBA" id="ARBA00007651"/>
    </source>
</evidence>
<feature type="transmembrane region" description="Helical" evidence="8">
    <location>
        <begin position="128"/>
        <end position="152"/>
    </location>
</feature>
<dbReference type="PANTHER" id="PTHR32021">
    <property type="entry name" value="CASP-LIKE PROTEIN 5B3"/>
    <property type="match status" value="1"/>
</dbReference>
<keyword evidence="4 8" id="KW-1003">Cell membrane</keyword>
<dbReference type="GO" id="GO:0005886">
    <property type="term" value="C:plasma membrane"/>
    <property type="evidence" value="ECO:0007669"/>
    <property type="project" value="UniProtKB-SubCell"/>
</dbReference>
<comment type="subunit">
    <text evidence="3 8">Homodimer and heterodimers.</text>
</comment>
<keyword evidence="7 8" id="KW-0472">Membrane</keyword>
<keyword evidence="11" id="KW-1185">Reference proteome</keyword>
<sequence>MKVVVGSPGTVGGLLLRTGQCLFASASIAFMVSASGFSSYTAFCYLVASMGLQALWSLGLGCLDTYALRMKRDLHNPILVSLFVVGDWVTATLSLAAACSSGGVSVLFSKDVGFCSAYPLLSCKKFEISVVLAFATWLFIAMSSLVMFWLLASV</sequence>
<feature type="transmembrane region" description="Helical" evidence="8">
    <location>
        <begin position="46"/>
        <end position="66"/>
    </location>
</feature>
<name>A0A2I0VUT6_9ASPA</name>
<feature type="transmembrane region" description="Helical" evidence="8">
    <location>
        <begin position="21"/>
        <end position="40"/>
    </location>
</feature>
<keyword evidence="6 8" id="KW-1133">Transmembrane helix</keyword>
<evidence type="ECO:0000256" key="1">
    <source>
        <dbReference type="ARBA" id="ARBA00004651"/>
    </source>
</evidence>
<comment type="similarity">
    <text evidence="2 8">Belongs to the Casparian strip membrane proteins (CASP) family.</text>
</comment>
<evidence type="ECO:0000256" key="5">
    <source>
        <dbReference type="ARBA" id="ARBA00022692"/>
    </source>
</evidence>
<dbReference type="Proteomes" id="UP000233837">
    <property type="component" value="Unassembled WGS sequence"/>
</dbReference>
<dbReference type="OrthoDB" id="754299at2759"/>
<accession>A0A2I0VUT6</accession>
<reference evidence="10 11" key="1">
    <citation type="journal article" date="2016" name="Sci. Rep.">
        <title>The Dendrobium catenatum Lindl. genome sequence provides insights into polysaccharide synthase, floral development and adaptive evolution.</title>
        <authorList>
            <person name="Zhang G.Q."/>
            <person name="Xu Q."/>
            <person name="Bian C."/>
            <person name="Tsai W.C."/>
            <person name="Yeh C.M."/>
            <person name="Liu K.W."/>
            <person name="Yoshida K."/>
            <person name="Zhang L.S."/>
            <person name="Chang S.B."/>
            <person name="Chen F."/>
            <person name="Shi Y."/>
            <person name="Su Y.Y."/>
            <person name="Zhang Y.Q."/>
            <person name="Chen L.J."/>
            <person name="Yin Y."/>
            <person name="Lin M."/>
            <person name="Huang H."/>
            <person name="Deng H."/>
            <person name="Wang Z.W."/>
            <person name="Zhu S.L."/>
            <person name="Zhao X."/>
            <person name="Deng C."/>
            <person name="Niu S.C."/>
            <person name="Huang J."/>
            <person name="Wang M."/>
            <person name="Liu G.H."/>
            <person name="Yang H.J."/>
            <person name="Xiao X.J."/>
            <person name="Hsiao Y.Y."/>
            <person name="Wu W.L."/>
            <person name="Chen Y.Y."/>
            <person name="Mitsuda N."/>
            <person name="Ohme-Takagi M."/>
            <person name="Luo Y.B."/>
            <person name="Van de Peer Y."/>
            <person name="Liu Z.J."/>
        </authorList>
    </citation>
    <scope>NUCLEOTIDE SEQUENCE [LARGE SCALE GENOMIC DNA]</scope>
    <source>
        <tissue evidence="10">The whole plant</tissue>
    </source>
</reference>
<dbReference type="STRING" id="906689.A0A2I0VUT6"/>
<evidence type="ECO:0000259" key="9">
    <source>
        <dbReference type="Pfam" id="PF04535"/>
    </source>
</evidence>
<dbReference type="AlphaFoldDB" id="A0A2I0VUT6"/>
<dbReference type="Pfam" id="PF04535">
    <property type="entry name" value="CASP_dom"/>
    <property type="match status" value="1"/>
</dbReference>
<gene>
    <name evidence="10" type="ORF">MA16_Dca013602</name>
</gene>